<protein>
    <submittedName>
        <fullName evidence="1">Uncharacterized protein</fullName>
    </submittedName>
</protein>
<evidence type="ECO:0000313" key="2">
    <source>
        <dbReference type="Proteomes" id="UP001065047"/>
    </source>
</evidence>
<proteinExistence type="predicted"/>
<organism evidence="1 2">
    <name type="scientific">Acetobacter malorum DSM 14337</name>
    <dbReference type="NCBI Taxonomy" id="1307910"/>
    <lineage>
        <taxon>Bacteria</taxon>
        <taxon>Pseudomonadati</taxon>
        <taxon>Pseudomonadota</taxon>
        <taxon>Alphaproteobacteria</taxon>
        <taxon>Acetobacterales</taxon>
        <taxon>Acetobacteraceae</taxon>
        <taxon>Acetobacter</taxon>
    </lineage>
</organism>
<dbReference type="Proteomes" id="UP001065047">
    <property type="component" value="Unassembled WGS sequence"/>
</dbReference>
<gene>
    <name evidence="1" type="ORF">AA14337_3059</name>
</gene>
<sequence>MESPEKLVEDIPLFLKAVFFSMEGSSGRLVNSFEMRAFIIPTGSFLVVPFERLQDSRNAD</sequence>
<evidence type="ECO:0000313" key="1">
    <source>
        <dbReference type="EMBL" id="GBQ85389.1"/>
    </source>
</evidence>
<comment type="caution">
    <text evidence="1">The sequence shown here is derived from an EMBL/GenBank/DDBJ whole genome shotgun (WGS) entry which is preliminary data.</text>
</comment>
<accession>A0ABQ0PZE4</accession>
<name>A0ABQ0PZE4_9PROT</name>
<dbReference type="EMBL" id="BAPF01000054">
    <property type="protein sequence ID" value="GBQ85389.1"/>
    <property type="molecule type" value="Genomic_DNA"/>
</dbReference>
<reference evidence="1" key="1">
    <citation type="submission" date="2013-04" db="EMBL/GenBank/DDBJ databases">
        <title>The genome sequencing project of 58 acetic acid bacteria.</title>
        <authorList>
            <person name="Okamoto-Kainuma A."/>
            <person name="Ishikawa M."/>
            <person name="Umino S."/>
            <person name="Koizumi Y."/>
            <person name="Shiwa Y."/>
            <person name="Yoshikawa H."/>
            <person name="Matsutani M."/>
            <person name="Matsushita K."/>
        </authorList>
    </citation>
    <scope>NUCLEOTIDE SEQUENCE</scope>
    <source>
        <strain evidence="1">DSM 14337</strain>
    </source>
</reference>
<keyword evidence="2" id="KW-1185">Reference proteome</keyword>